<feature type="compositionally biased region" description="Low complexity" evidence="1">
    <location>
        <begin position="99"/>
        <end position="121"/>
    </location>
</feature>
<evidence type="ECO:0000313" key="4">
    <source>
        <dbReference type="Proteomes" id="UP001519460"/>
    </source>
</evidence>
<evidence type="ECO:0000313" key="3">
    <source>
        <dbReference type="EMBL" id="KAK7506210.1"/>
    </source>
</evidence>
<feature type="chain" id="PRO_5044894370" evidence="2">
    <location>
        <begin position="21"/>
        <end position="251"/>
    </location>
</feature>
<keyword evidence="2" id="KW-0732">Signal</keyword>
<organism evidence="3 4">
    <name type="scientific">Batillaria attramentaria</name>
    <dbReference type="NCBI Taxonomy" id="370345"/>
    <lineage>
        <taxon>Eukaryota</taxon>
        <taxon>Metazoa</taxon>
        <taxon>Spiralia</taxon>
        <taxon>Lophotrochozoa</taxon>
        <taxon>Mollusca</taxon>
        <taxon>Gastropoda</taxon>
        <taxon>Caenogastropoda</taxon>
        <taxon>Sorbeoconcha</taxon>
        <taxon>Cerithioidea</taxon>
        <taxon>Batillariidae</taxon>
        <taxon>Batillaria</taxon>
    </lineage>
</organism>
<sequence length="251" mass="28350">MRILALCLPVAFRLMSLVRAEGDITPYNPKGDKSPSYPYPTAPYGNTNLGYYPDPRGPDYSVDGGSYGNNRLAYATVAYPKNPYAIDPYRKDPYPKNPYPNNLYPNTPNSNYPYPGPYQKDPYPKDPYQKVPYPKDPYQKDPYPKDPYQKDPYRQNVEYNPYYPYPSTKPQKDYGYGYGLHGDGGKYVTLTTARLATDAMPSVCAKSARSTVVATTTVASHQNQDKHTGQLALRQLEWATAIIHLDANTRD</sequence>
<feature type="signal peptide" evidence="2">
    <location>
        <begin position="1"/>
        <end position="20"/>
    </location>
</feature>
<comment type="caution">
    <text evidence="3">The sequence shown here is derived from an EMBL/GenBank/DDBJ whole genome shotgun (WGS) entry which is preliminary data.</text>
</comment>
<dbReference type="AlphaFoldDB" id="A0ABD0M2T0"/>
<gene>
    <name evidence="3" type="ORF">BaRGS_00002322</name>
</gene>
<evidence type="ECO:0000256" key="2">
    <source>
        <dbReference type="SAM" id="SignalP"/>
    </source>
</evidence>
<feature type="compositionally biased region" description="Basic and acidic residues" evidence="1">
    <location>
        <begin position="137"/>
        <end position="153"/>
    </location>
</feature>
<proteinExistence type="predicted"/>
<feature type="region of interest" description="Disordered" evidence="1">
    <location>
        <begin position="89"/>
        <end position="154"/>
    </location>
</feature>
<protein>
    <submittedName>
        <fullName evidence="3">Uncharacterized protein</fullName>
    </submittedName>
</protein>
<accession>A0ABD0M2T0</accession>
<name>A0ABD0M2T0_9CAEN</name>
<reference evidence="3 4" key="1">
    <citation type="journal article" date="2023" name="Sci. Data">
        <title>Genome assembly of the Korean intertidal mud-creeper Batillaria attramentaria.</title>
        <authorList>
            <person name="Patra A.K."/>
            <person name="Ho P.T."/>
            <person name="Jun S."/>
            <person name="Lee S.J."/>
            <person name="Kim Y."/>
            <person name="Won Y.J."/>
        </authorList>
    </citation>
    <scope>NUCLEOTIDE SEQUENCE [LARGE SCALE GENOMIC DNA]</scope>
    <source>
        <strain evidence="3">Wonlab-2016</strain>
    </source>
</reference>
<dbReference type="Proteomes" id="UP001519460">
    <property type="component" value="Unassembled WGS sequence"/>
</dbReference>
<evidence type="ECO:0000256" key="1">
    <source>
        <dbReference type="SAM" id="MobiDB-lite"/>
    </source>
</evidence>
<keyword evidence="4" id="KW-1185">Reference proteome</keyword>
<dbReference type="EMBL" id="JACVVK020000007">
    <property type="protein sequence ID" value="KAK7506210.1"/>
    <property type="molecule type" value="Genomic_DNA"/>
</dbReference>